<dbReference type="InterPro" id="IPR036866">
    <property type="entry name" value="RibonucZ/Hydroxyglut_hydro"/>
</dbReference>
<dbReference type="RefSeq" id="XP_456976.1">
    <property type="nucleotide sequence ID" value="XM_456976.1"/>
</dbReference>
<keyword evidence="1" id="KW-0378">Hydrolase</keyword>
<name>Q6BXU3_DEBHA</name>
<dbReference type="KEGG" id="dha:DEHA2B00198g"/>
<dbReference type="GO" id="GO:0016787">
    <property type="term" value="F:hydrolase activity"/>
    <property type="evidence" value="ECO:0007669"/>
    <property type="project" value="UniProtKB-KW"/>
</dbReference>
<proteinExistence type="predicted"/>
<evidence type="ECO:0000256" key="1">
    <source>
        <dbReference type="ARBA" id="ARBA00022801"/>
    </source>
</evidence>
<dbReference type="VEuPathDB" id="FungiDB:DEHA2B00198g"/>
<keyword evidence="4" id="KW-1185">Reference proteome</keyword>
<dbReference type="AlphaFoldDB" id="Q6BXU3"/>
<dbReference type="EMBL" id="CR382134">
    <property type="protein sequence ID" value="CAG84956.1"/>
    <property type="molecule type" value="Genomic_DNA"/>
</dbReference>
<dbReference type="GeneID" id="2913474"/>
<dbReference type="InParanoid" id="Q6BXU3"/>
<dbReference type="eggNOG" id="ENOG502SPR9">
    <property type="taxonomic scope" value="Eukaryota"/>
</dbReference>
<dbReference type="InterPro" id="IPR001279">
    <property type="entry name" value="Metallo-B-lactamas"/>
</dbReference>
<dbReference type="PANTHER" id="PTHR43546:SF9">
    <property type="entry name" value="L-ASCORBATE-6-PHOSPHATE LACTONASE ULAG-RELATED"/>
    <property type="match status" value="1"/>
</dbReference>
<dbReference type="Proteomes" id="UP000000599">
    <property type="component" value="Chromosome B"/>
</dbReference>
<dbReference type="Gene3D" id="3.60.15.10">
    <property type="entry name" value="Ribonuclease Z/Hydroxyacylglutathione hydrolase-like"/>
    <property type="match status" value="1"/>
</dbReference>
<sequence>MTKLNITQVRNATQIIEYADKKFLIDPLLAEKGAYPGFEGCVRSEIRNPTVELPIPAEDLIKVDAIIVTHTHADHWDEAAIRLIPKEMTIYVQDRIDEATLRSQGFTNLHVLSEISCFEDVSLIKTGGQHGSDVAYAVDTLAEKLGDACGVIFKHPREKTLYIAGDTIWNDEVENVLSTHKPDIVVLNAGFAQVITFGSIIMGKEDILRAHVMLPNAKIVATHMEAINHCILTRKELRDYVEDHKISESVLIPEDGETNSFK</sequence>
<reference evidence="3 4" key="1">
    <citation type="journal article" date="2004" name="Nature">
        <title>Genome evolution in yeasts.</title>
        <authorList>
            <consortium name="Genolevures"/>
            <person name="Dujon B."/>
            <person name="Sherman D."/>
            <person name="Fischer G."/>
            <person name="Durrens P."/>
            <person name="Casaregola S."/>
            <person name="Lafontaine I."/>
            <person name="de Montigny J."/>
            <person name="Marck C."/>
            <person name="Neuveglise C."/>
            <person name="Talla E."/>
            <person name="Goffard N."/>
            <person name="Frangeul L."/>
            <person name="Aigle M."/>
            <person name="Anthouard V."/>
            <person name="Babour A."/>
            <person name="Barbe V."/>
            <person name="Barnay S."/>
            <person name="Blanchin S."/>
            <person name="Beckerich J.M."/>
            <person name="Beyne E."/>
            <person name="Bleykasten C."/>
            <person name="Boisrame A."/>
            <person name="Boyer J."/>
            <person name="Cattolico L."/>
            <person name="Confanioleri F."/>
            <person name="de Daruvar A."/>
            <person name="Despons L."/>
            <person name="Fabre E."/>
            <person name="Fairhead C."/>
            <person name="Ferry-Dumazet H."/>
            <person name="Groppi A."/>
            <person name="Hantraye F."/>
            <person name="Hennequin C."/>
            <person name="Jauniaux N."/>
            <person name="Joyet P."/>
            <person name="Kachouri R."/>
            <person name="Kerrest A."/>
            <person name="Koszul R."/>
            <person name="Lemaire M."/>
            <person name="Lesur I."/>
            <person name="Ma L."/>
            <person name="Muller H."/>
            <person name="Nicaud J.M."/>
            <person name="Nikolski M."/>
            <person name="Oztas S."/>
            <person name="Ozier-Kalogeropoulos O."/>
            <person name="Pellenz S."/>
            <person name="Potier S."/>
            <person name="Richard G.F."/>
            <person name="Straub M.L."/>
            <person name="Suleau A."/>
            <person name="Swennene D."/>
            <person name="Tekaia F."/>
            <person name="Wesolowski-Louvel M."/>
            <person name="Westhof E."/>
            <person name="Wirth B."/>
            <person name="Zeniou-Meyer M."/>
            <person name="Zivanovic I."/>
            <person name="Bolotin-Fukuhara M."/>
            <person name="Thierry A."/>
            <person name="Bouchier C."/>
            <person name="Caudron B."/>
            <person name="Scarpelli C."/>
            <person name="Gaillardin C."/>
            <person name="Weissenbach J."/>
            <person name="Wincker P."/>
            <person name="Souciet J.L."/>
        </authorList>
    </citation>
    <scope>NUCLEOTIDE SEQUENCE [LARGE SCALE GENOMIC DNA]</scope>
    <source>
        <strain evidence="4">ATCC 36239 / CBS 767 / BCRC 21394 / JCM 1990 / NBRC 0083 / IGC 2968</strain>
    </source>
</reference>
<accession>Q6BXU3</accession>
<feature type="domain" description="Metallo-beta-lactamase" evidence="2">
    <location>
        <begin position="23"/>
        <end position="224"/>
    </location>
</feature>
<dbReference type="Pfam" id="PF12706">
    <property type="entry name" value="Lactamase_B_2"/>
    <property type="match status" value="1"/>
</dbReference>
<evidence type="ECO:0000259" key="2">
    <source>
        <dbReference type="Pfam" id="PF12706"/>
    </source>
</evidence>
<gene>
    <name evidence="3" type="ordered locus">DEHA2B00198g</name>
</gene>
<organism evidence="3 4">
    <name type="scientific">Debaryomyces hansenii (strain ATCC 36239 / CBS 767 / BCRC 21394 / JCM 1990 / NBRC 0083 / IGC 2968)</name>
    <name type="common">Yeast</name>
    <name type="synonym">Torulaspora hansenii</name>
    <dbReference type="NCBI Taxonomy" id="284592"/>
    <lineage>
        <taxon>Eukaryota</taxon>
        <taxon>Fungi</taxon>
        <taxon>Dikarya</taxon>
        <taxon>Ascomycota</taxon>
        <taxon>Saccharomycotina</taxon>
        <taxon>Pichiomycetes</taxon>
        <taxon>Debaryomycetaceae</taxon>
        <taxon>Debaryomyces</taxon>
    </lineage>
</organism>
<dbReference type="OrthoDB" id="332863at2759"/>
<dbReference type="SUPFAM" id="SSF56281">
    <property type="entry name" value="Metallo-hydrolase/oxidoreductase"/>
    <property type="match status" value="1"/>
</dbReference>
<evidence type="ECO:0000313" key="4">
    <source>
        <dbReference type="Proteomes" id="UP000000599"/>
    </source>
</evidence>
<evidence type="ECO:0000313" key="3">
    <source>
        <dbReference type="EMBL" id="CAG84956.1"/>
    </source>
</evidence>
<dbReference type="HOGENOM" id="CLU_096448_0_0_1"/>
<dbReference type="InterPro" id="IPR050114">
    <property type="entry name" value="UPF0173_UPF0282_UlaG_hydrolase"/>
</dbReference>
<dbReference type="PANTHER" id="PTHR43546">
    <property type="entry name" value="UPF0173 METAL-DEPENDENT HYDROLASE MJ1163-RELATED"/>
    <property type="match status" value="1"/>
</dbReference>
<protein>
    <submittedName>
        <fullName evidence="3">DEHA2B00198p</fullName>
    </submittedName>
</protein>